<dbReference type="CDD" id="cd19133">
    <property type="entry name" value="AKR_AKR5F1"/>
    <property type="match status" value="1"/>
</dbReference>
<dbReference type="PANTHER" id="PTHR43827:SF3">
    <property type="entry name" value="NADP-DEPENDENT OXIDOREDUCTASE DOMAIN-CONTAINING PROTEIN"/>
    <property type="match status" value="1"/>
</dbReference>
<proteinExistence type="inferred from homology"/>
<sequence length="292" mass="32206">MEYVTLNNGVKMPKLGLGVFRVTDLAQAEEMVYQAVEQVGYRLIDTAAAYGNEKAVGAALARTSVAREDIFVTSKLWLSDIKTDGYEGAKRGLERSLKNLGLDYIDLYLIHQPLGDLYGAWRYLSEAVRAGKIRAIGVDNFTQAKLAEFAAFNEVVPAVNMIEANVLHQRTEDQKAMAARGVQMEAWAPFGAGNTEIFNSPVLKSMAESHGKTVGQVILRWFMQRDIVAIPKTVRIERMRENLAVFDFALTESEMAAIARLDQGGGYSLPDTADGMDQLLELLSGYDTLLDA</sequence>
<dbReference type="Pfam" id="PF00248">
    <property type="entry name" value="Aldo_ket_red"/>
    <property type="match status" value="1"/>
</dbReference>
<dbReference type="EMBL" id="QFAY01000030">
    <property type="protein sequence ID" value="MBP2622009.1"/>
    <property type="molecule type" value="Genomic_DNA"/>
</dbReference>
<evidence type="ECO:0000313" key="5">
    <source>
        <dbReference type="EMBL" id="MBP2622009.1"/>
    </source>
</evidence>
<evidence type="ECO:0000313" key="6">
    <source>
        <dbReference type="Proteomes" id="UP001519349"/>
    </source>
</evidence>
<protein>
    <submittedName>
        <fullName evidence="5">2,5-diketo-D-gluconic acid reductase</fullName>
    </submittedName>
</protein>
<evidence type="ECO:0000256" key="2">
    <source>
        <dbReference type="ARBA" id="ARBA00022857"/>
    </source>
</evidence>
<dbReference type="PRINTS" id="PR00069">
    <property type="entry name" value="ALDKETRDTASE"/>
</dbReference>
<dbReference type="PIRSF" id="PIRSF000097">
    <property type="entry name" value="AKR"/>
    <property type="match status" value="1"/>
</dbReference>
<keyword evidence="3" id="KW-0560">Oxidoreductase</keyword>
<evidence type="ECO:0000259" key="4">
    <source>
        <dbReference type="Pfam" id="PF00248"/>
    </source>
</evidence>
<evidence type="ECO:0000256" key="1">
    <source>
        <dbReference type="ARBA" id="ARBA00007905"/>
    </source>
</evidence>
<keyword evidence="2" id="KW-0521">NADP</keyword>
<feature type="domain" description="NADP-dependent oxidoreductase" evidence="4">
    <location>
        <begin position="15"/>
        <end position="262"/>
    </location>
</feature>
<dbReference type="InterPro" id="IPR018170">
    <property type="entry name" value="Aldo/ket_reductase_CS"/>
</dbReference>
<dbReference type="Proteomes" id="UP001519349">
    <property type="component" value="Unassembled WGS sequence"/>
</dbReference>
<comment type="similarity">
    <text evidence="1">Belongs to the aldo/keto reductase family.</text>
</comment>
<evidence type="ECO:0000256" key="3">
    <source>
        <dbReference type="ARBA" id="ARBA00023002"/>
    </source>
</evidence>
<dbReference type="InterPro" id="IPR036812">
    <property type="entry name" value="NAD(P)_OxRdtase_dom_sf"/>
</dbReference>
<dbReference type="SUPFAM" id="SSF51430">
    <property type="entry name" value="NAD(P)-linked oxidoreductase"/>
    <property type="match status" value="1"/>
</dbReference>
<dbReference type="RefSeq" id="WP_209551996.1">
    <property type="nucleotide sequence ID" value="NZ_QFAY01000030.1"/>
</dbReference>
<gene>
    <name evidence="5" type="ORF">DHL47_11925</name>
</gene>
<accession>A0ABS5B237</accession>
<organism evidence="5 6">
    <name type="scientific">Streptococcus panodentis</name>
    <dbReference type="NCBI Taxonomy" id="1581472"/>
    <lineage>
        <taxon>Bacteria</taxon>
        <taxon>Bacillati</taxon>
        <taxon>Bacillota</taxon>
        <taxon>Bacilli</taxon>
        <taxon>Lactobacillales</taxon>
        <taxon>Streptococcaceae</taxon>
        <taxon>Streptococcus</taxon>
    </lineage>
</organism>
<dbReference type="Gene3D" id="3.20.20.100">
    <property type="entry name" value="NADP-dependent oxidoreductase domain"/>
    <property type="match status" value="1"/>
</dbReference>
<dbReference type="PROSITE" id="PS00798">
    <property type="entry name" value="ALDOKETO_REDUCTASE_1"/>
    <property type="match status" value="1"/>
</dbReference>
<keyword evidence="6" id="KW-1185">Reference proteome</keyword>
<dbReference type="PANTHER" id="PTHR43827">
    <property type="entry name" value="2,5-DIKETO-D-GLUCONIC ACID REDUCTASE"/>
    <property type="match status" value="1"/>
</dbReference>
<reference evidence="5 6" key="1">
    <citation type="submission" date="2018-05" db="EMBL/GenBank/DDBJ databases">
        <title>Draft genome sequence of Streptococcus panodentis CCUG 70867T.</title>
        <authorList>
            <person name="Salva-Serra F."/>
            <person name="Mendez V."/>
            <person name="Jaen-Luchoro D."/>
            <person name="Gonzales-Siles L."/>
            <person name="Karlsson R."/>
            <person name="Engstrom-Jakobsson H."/>
            <person name="Busquets A."/>
            <person name="Gomila M."/>
            <person name="Pineiro-Iglesias B."/>
            <person name="Bennasar-Figueras A."/>
            <person name="Seeger M."/>
            <person name="Moore E."/>
        </authorList>
    </citation>
    <scope>NUCLEOTIDE SEQUENCE [LARGE SCALE GENOMIC DNA]</scope>
    <source>
        <strain evidence="5 6">CCUG 70867</strain>
    </source>
</reference>
<dbReference type="InterPro" id="IPR020471">
    <property type="entry name" value="AKR"/>
</dbReference>
<name>A0ABS5B237_9STRE</name>
<comment type="caution">
    <text evidence="5">The sequence shown here is derived from an EMBL/GenBank/DDBJ whole genome shotgun (WGS) entry which is preliminary data.</text>
</comment>
<dbReference type="InterPro" id="IPR023210">
    <property type="entry name" value="NADP_OxRdtase_dom"/>
</dbReference>